<dbReference type="Proteomes" id="UP000191135">
    <property type="component" value="Chromosome"/>
</dbReference>
<sequence length="978" mass="99255" precursor="true">MNKSKSRTVLLSSSAFPLGFVAAFGVALHAHAQTPTPYTTLNFGSSGTFLTGIRGNTIVGNYVVPGTTATGGLLYDTRSGTWSAMPVATANGVNYPGAIGSSPYGPSFGNQGGVLRTVGSYITEASSPYDLSYLYDAAAAPGAQLTELVYPGTSDNPTLYTIAHSTFGDTVVGNYDTLLATGNAMIYTISTGTYVTNNKPGAVSTTAYGVYGDMIAGGYAEVGLGGGIGFEHGYLYNTVTDTWSTYDHPGAIVTHLEGITSAGRSGEYNMVANWVMPDGSLHAGVLHVNALGIPSWYELDIPGADVVSSNSAYGDTVVGIYLMPGDTAPNGYVATVAGIYNPIRNAGALTSGVDGDAALSGRKGDDIINDGTISMTGNGGIGMRGETYGVLTNNGTIAASGIAGAAVELHGVYGTFLNYGTLSAPAVADALRTGPDSFGTVIVNAGVIDGRIAATAGPAKRFENSGWIGVSGTGVPITHLLSGIYSQTEAGTLSLRVGETGHDRFGLTGTARLAGTLEVPFQTATLATSYDLFAATDEITGTFTTLTTPGLPGYVATALDYADNVVTLDLTSQMASQTGLTANQSAVGGAVDAAFNSGLLATGGNATADALNSIYSLSGSQLAPALGSLSGEIYASQRSVLLNDGRFTREAVLDRLRQLNYGNTAGPLTALGGGQADTGSLVTGYAADTSASAPGFYDSGSSGFSVWGTGYGSWGSFDSDGNAASLDTSLGGIMTGIDARLDLNSYAGVALGYSHSSSTVDGVNSSADANSGIIAAYAGTNLDGVNVRGGVSYTFSDVNTSRGIALPALATNADGQFNAGLTQVFGEIGYGMEFQEMAIEPFAGLAWAHLNTDGFTESSAAAGLTGESQSSDVGYATLGIRIAKDFAMQGGSVLTPRAALAWQYAFGDLNPGASLSFAALGGSAFTASGVPLSENSALLDIGLDLQIGSSMTAGISYVGQFASETRQNDVRGTLSWRF</sequence>
<name>A0A1U9Z0A3_9HYPH</name>
<dbReference type="AlphaFoldDB" id="A0A1U9Z0A3"/>
<dbReference type="SUPFAM" id="SSF103515">
    <property type="entry name" value="Autotransporter"/>
    <property type="match status" value="1"/>
</dbReference>
<dbReference type="NCBIfam" id="TIGR01414">
    <property type="entry name" value="autotrans_barl"/>
    <property type="match status" value="1"/>
</dbReference>
<dbReference type="GO" id="GO:0019867">
    <property type="term" value="C:outer membrane"/>
    <property type="evidence" value="ECO:0007669"/>
    <property type="project" value="InterPro"/>
</dbReference>
<dbReference type="eggNOG" id="COG4625">
    <property type="taxonomic scope" value="Bacteria"/>
</dbReference>
<keyword evidence="4" id="KW-1185">Reference proteome</keyword>
<dbReference type="STRING" id="1122214.Mame_01685"/>
<dbReference type="InterPro" id="IPR006315">
    <property type="entry name" value="OM_autotransptr_brl_dom"/>
</dbReference>
<feature type="chain" id="PRO_5010694637" evidence="1">
    <location>
        <begin position="33"/>
        <end position="978"/>
    </location>
</feature>
<dbReference type="InterPro" id="IPR005546">
    <property type="entry name" value="Autotransporte_beta"/>
</dbReference>
<evidence type="ECO:0000256" key="1">
    <source>
        <dbReference type="SAM" id="SignalP"/>
    </source>
</evidence>
<dbReference type="PROSITE" id="PS51208">
    <property type="entry name" value="AUTOTRANSPORTER"/>
    <property type="match status" value="1"/>
</dbReference>
<dbReference type="KEGG" id="mmed:Mame_01685"/>
<accession>A0A1U9Z0A3</accession>
<proteinExistence type="predicted"/>
<dbReference type="InterPro" id="IPR036709">
    <property type="entry name" value="Autotransporte_beta_dom_sf"/>
</dbReference>
<evidence type="ECO:0000259" key="2">
    <source>
        <dbReference type="PROSITE" id="PS51208"/>
    </source>
</evidence>
<dbReference type="RefSeq" id="WP_235726845.1">
    <property type="nucleotide sequence ID" value="NZ_AQWH01000020.1"/>
</dbReference>
<dbReference type="GO" id="GO:0008233">
    <property type="term" value="F:peptidase activity"/>
    <property type="evidence" value="ECO:0007669"/>
    <property type="project" value="UniProtKB-KW"/>
</dbReference>
<dbReference type="EMBL" id="CP020330">
    <property type="protein sequence ID" value="AQZ51032.1"/>
    <property type="molecule type" value="Genomic_DNA"/>
</dbReference>
<evidence type="ECO:0000313" key="4">
    <source>
        <dbReference type="Proteomes" id="UP000191135"/>
    </source>
</evidence>
<dbReference type="GO" id="GO:0006508">
    <property type="term" value="P:proteolysis"/>
    <property type="evidence" value="ECO:0007669"/>
    <property type="project" value="UniProtKB-KW"/>
</dbReference>
<dbReference type="Pfam" id="PF03797">
    <property type="entry name" value="Autotransporter"/>
    <property type="match status" value="1"/>
</dbReference>
<feature type="signal peptide" evidence="1">
    <location>
        <begin position="1"/>
        <end position="32"/>
    </location>
</feature>
<protein>
    <submittedName>
        <fullName evidence="3">Extracellular serine protease</fullName>
        <ecNumber evidence="3">3.4.21.-</ecNumber>
    </submittedName>
</protein>
<feature type="domain" description="Autotransporter" evidence="2">
    <location>
        <begin position="699"/>
        <end position="978"/>
    </location>
</feature>
<dbReference type="SMART" id="SM00869">
    <property type="entry name" value="Autotransporter"/>
    <property type="match status" value="1"/>
</dbReference>
<evidence type="ECO:0000313" key="3">
    <source>
        <dbReference type="EMBL" id="AQZ51032.1"/>
    </source>
</evidence>
<reference evidence="3 4" key="1">
    <citation type="submission" date="2017-03" db="EMBL/GenBank/DDBJ databases">
        <title>Foreign affairs: Plasmid Transfer between Roseobacters and Rhizobia.</title>
        <authorList>
            <person name="Bartling P."/>
            <person name="Bunk B."/>
            <person name="Overmann J."/>
            <person name="Brinkmann H."/>
            <person name="Petersen J."/>
        </authorList>
    </citation>
    <scope>NUCLEOTIDE SEQUENCE [LARGE SCALE GENOMIC DNA]</scope>
    <source>
        <strain evidence="3 4">MACL11</strain>
    </source>
</reference>
<dbReference type="EC" id="3.4.21.-" evidence="3"/>
<dbReference type="Gene3D" id="2.40.128.130">
    <property type="entry name" value="Autotransporter beta-domain"/>
    <property type="match status" value="1"/>
</dbReference>
<gene>
    <name evidence="3" type="ORF">Mame_01685</name>
</gene>
<keyword evidence="3" id="KW-0645">Protease</keyword>
<keyword evidence="1" id="KW-0732">Signal</keyword>
<organism evidence="3 4">
    <name type="scientific">Martelella mediterranea DSM 17316</name>
    <dbReference type="NCBI Taxonomy" id="1122214"/>
    <lineage>
        <taxon>Bacteria</taxon>
        <taxon>Pseudomonadati</taxon>
        <taxon>Pseudomonadota</taxon>
        <taxon>Alphaproteobacteria</taxon>
        <taxon>Hyphomicrobiales</taxon>
        <taxon>Aurantimonadaceae</taxon>
        <taxon>Martelella</taxon>
    </lineage>
</organism>
<keyword evidence="3" id="KW-0378">Hydrolase</keyword>